<dbReference type="PANTHER" id="PTHR43370:SF2">
    <property type="entry name" value="ABC TRANSPORTER PERMEASE PROTEIN"/>
    <property type="match status" value="1"/>
</dbReference>
<dbReference type="PANTHER" id="PTHR43370">
    <property type="entry name" value="SUGAR ABC TRANSPORTER INTEGRAL MEMBRANE PROTEIN-RELATED"/>
    <property type="match status" value="1"/>
</dbReference>
<evidence type="ECO:0000256" key="2">
    <source>
        <dbReference type="ARBA" id="ARBA00022475"/>
    </source>
</evidence>
<keyword evidence="2" id="KW-1003">Cell membrane</keyword>
<keyword evidence="3 6" id="KW-0812">Transmembrane</keyword>
<evidence type="ECO:0000256" key="1">
    <source>
        <dbReference type="ARBA" id="ARBA00004651"/>
    </source>
</evidence>
<evidence type="ECO:0000313" key="8">
    <source>
        <dbReference type="Proteomes" id="UP000245396"/>
    </source>
</evidence>
<keyword evidence="5 6" id="KW-0472">Membrane</keyword>
<organism evidence="7 8">
    <name type="scientific">Pseudaminobacter salicylatoxidans</name>
    <dbReference type="NCBI Taxonomy" id="93369"/>
    <lineage>
        <taxon>Bacteria</taxon>
        <taxon>Pseudomonadati</taxon>
        <taxon>Pseudomonadota</taxon>
        <taxon>Alphaproteobacteria</taxon>
        <taxon>Hyphomicrobiales</taxon>
        <taxon>Phyllobacteriaceae</taxon>
        <taxon>Pseudaminobacter</taxon>
    </lineage>
</organism>
<dbReference type="EMBL" id="QGGG01000001">
    <property type="protein sequence ID" value="PWJ86408.1"/>
    <property type="molecule type" value="Genomic_DNA"/>
</dbReference>
<dbReference type="InterPro" id="IPR001851">
    <property type="entry name" value="ABC_transp_permease"/>
</dbReference>
<sequence length="298" mass="31144">MIDNVIHAAFVMTTPILLAALGGLVNRIAGLVNIGLDSMMLAGALLGLIVASQTGSWPAALIAAAFVGGFLGLLMSLTVTRLEANEIIVGLGFNIAVAGLVRFFLKSWYGTSGTLSLPEVAMLPRIHIPVVADIPVLGAILSGHDPLTWAAWLLVPVTAWFLARTRLGLRLRAAGAAPQAARALGLNPLNLRDASTVFAGMMAGLAGAYLCIGVVGIFNEGITAGRGFLALAAFYFGRNRPWATALGALLFGLFDAVQIRLQGRGLPAELVQTLPYVMVIVILTLVAITVKRARNKGA</sequence>
<reference evidence="7 8" key="1">
    <citation type="submission" date="2018-05" db="EMBL/GenBank/DDBJ databases">
        <title>Genomic Encyclopedia of Type Strains, Phase IV (KMG-IV): sequencing the most valuable type-strain genomes for metagenomic binning, comparative biology and taxonomic classification.</title>
        <authorList>
            <person name="Goeker M."/>
        </authorList>
    </citation>
    <scope>NUCLEOTIDE SEQUENCE [LARGE SCALE GENOMIC DNA]</scope>
    <source>
        <strain evidence="7 8">DSM 6986</strain>
    </source>
</reference>
<comment type="caution">
    <text evidence="7">The sequence shown here is derived from an EMBL/GenBank/DDBJ whole genome shotgun (WGS) entry which is preliminary data.</text>
</comment>
<evidence type="ECO:0000256" key="3">
    <source>
        <dbReference type="ARBA" id="ARBA00022692"/>
    </source>
</evidence>
<dbReference type="Proteomes" id="UP000245396">
    <property type="component" value="Unassembled WGS sequence"/>
</dbReference>
<feature type="transmembrane region" description="Helical" evidence="6">
    <location>
        <begin position="31"/>
        <end position="51"/>
    </location>
</feature>
<evidence type="ECO:0000256" key="6">
    <source>
        <dbReference type="SAM" id="Phobius"/>
    </source>
</evidence>
<feature type="transmembrane region" description="Helical" evidence="6">
    <location>
        <begin position="242"/>
        <end position="261"/>
    </location>
</feature>
<feature type="transmembrane region" description="Helical" evidence="6">
    <location>
        <begin position="87"/>
        <end position="105"/>
    </location>
</feature>
<feature type="transmembrane region" description="Helical" evidence="6">
    <location>
        <begin position="57"/>
        <end position="75"/>
    </location>
</feature>
<dbReference type="CDD" id="cd06580">
    <property type="entry name" value="TM_PBP1_transp_TpRbsC_like"/>
    <property type="match status" value="1"/>
</dbReference>
<dbReference type="OrthoDB" id="9792579at2"/>
<keyword evidence="4 6" id="KW-1133">Transmembrane helix</keyword>
<dbReference type="AlphaFoldDB" id="A0A316CA83"/>
<dbReference type="Pfam" id="PF02653">
    <property type="entry name" value="BPD_transp_2"/>
    <property type="match status" value="1"/>
</dbReference>
<accession>A0A316CA83</accession>
<feature type="transmembrane region" description="Helical" evidence="6">
    <location>
        <begin position="196"/>
        <end position="215"/>
    </location>
</feature>
<evidence type="ECO:0000256" key="4">
    <source>
        <dbReference type="ARBA" id="ARBA00022989"/>
    </source>
</evidence>
<evidence type="ECO:0000256" key="5">
    <source>
        <dbReference type="ARBA" id="ARBA00023136"/>
    </source>
</evidence>
<feature type="transmembrane region" description="Helical" evidence="6">
    <location>
        <begin position="6"/>
        <end position="24"/>
    </location>
</feature>
<dbReference type="GO" id="GO:0005886">
    <property type="term" value="C:plasma membrane"/>
    <property type="evidence" value="ECO:0007669"/>
    <property type="project" value="UniProtKB-SubCell"/>
</dbReference>
<feature type="transmembrane region" description="Helical" evidence="6">
    <location>
        <begin position="273"/>
        <end position="290"/>
    </location>
</feature>
<gene>
    <name evidence="7" type="ORF">C7441_101288</name>
</gene>
<name>A0A316CA83_PSESE</name>
<protein>
    <submittedName>
        <fullName evidence="7">Nucleoside ABC transporter membrane protein</fullName>
    </submittedName>
</protein>
<proteinExistence type="predicted"/>
<keyword evidence="8" id="KW-1185">Reference proteome</keyword>
<dbReference type="GO" id="GO:0022857">
    <property type="term" value="F:transmembrane transporter activity"/>
    <property type="evidence" value="ECO:0007669"/>
    <property type="project" value="InterPro"/>
</dbReference>
<dbReference type="STRING" id="1192868.GCA_000304395_02883"/>
<evidence type="ECO:0000313" key="7">
    <source>
        <dbReference type="EMBL" id="PWJ86408.1"/>
    </source>
</evidence>
<comment type="subcellular location">
    <subcellularLocation>
        <location evidence="1">Cell membrane</location>
        <topology evidence="1">Multi-pass membrane protein</topology>
    </subcellularLocation>
</comment>
<dbReference type="RefSeq" id="WP_109611393.1">
    <property type="nucleotide sequence ID" value="NZ_QGGG01000001.1"/>
</dbReference>